<dbReference type="Proteomes" id="UP000027361">
    <property type="component" value="Unassembled WGS sequence"/>
</dbReference>
<sequence>MRTYDLLQRWRGMSPFKSTSSSGVHGDPHAPQADAACSLDLVDFSARAHGRATFLPLVLVYSLGSLLIVFNVSHNYRLQLSKTGHLLCDNLNPVGKSTSLLARFAIDVE</sequence>
<dbReference type="RefSeq" id="XP_013243064.1">
    <property type="nucleotide sequence ID" value="XM_013387610.1"/>
</dbReference>
<dbReference type="GeneID" id="25261429"/>
<dbReference type="AlphaFoldDB" id="A0A066VTP3"/>
<keyword evidence="1" id="KW-0472">Membrane</keyword>
<dbReference type="HOGENOM" id="CLU_2185761_0_0_1"/>
<gene>
    <name evidence="2" type="ORF">K437DRAFT_126309</name>
</gene>
<evidence type="ECO:0000256" key="1">
    <source>
        <dbReference type="SAM" id="Phobius"/>
    </source>
</evidence>
<keyword evidence="1" id="KW-1133">Transmembrane helix</keyword>
<keyword evidence="3" id="KW-1185">Reference proteome</keyword>
<evidence type="ECO:0000313" key="3">
    <source>
        <dbReference type="Proteomes" id="UP000027361"/>
    </source>
</evidence>
<protein>
    <submittedName>
        <fullName evidence="2">Uncharacterized protein</fullName>
    </submittedName>
</protein>
<proteinExistence type="predicted"/>
<evidence type="ECO:0000313" key="2">
    <source>
        <dbReference type="EMBL" id="KDN45102.1"/>
    </source>
</evidence>
<keyword evidence="1" id="KW-0812">Transmembrane</keyword>
<dbReference type="EMBL" id="JMSN01000045">
    <property type="protein sequence ID" value="KDN45102.1"/>
    <property type="molecule type" value="Genomic_DNA"/>
</dbReference>
<comment type="caution">
    <text evidence="2">The sequence shown here is derived from an EMBL/GenBank/DDBJ whole genome shotgun (WGS) entry which is preliminary data.</text>
</comment>
<organism evidence="2 3">
    <name type="scientific">Tilletiaria anomala (strain ATCC 24038 / CBS 436.72 / UBC 951)</name>
    <dbReference type="NCBI Taxonomy" id="1037660"/>
    <lineage>
        <taxon>Eukaryota</taxon>
        <taxon>Fungi</taxon>
        <taxon>Dikarya</taxon>
        <taxon>Basidiomycota</taxon>
        <taxon>Ustilaginomycotina</taxon>
        <taxon>Exobasidiomycetes</taxon>
        <taxon>Georgefischeriales</taxon>
        <taxon>Tilletiariaceae</taxon>
        <taxon>Tilletiaria</taxon>
    </lineage>
</organism>
<name>A0A066VTP3_TILAU</name>
<reference evidence="2 3" key="1">
    <citation type="submission" date="2014-05" db="EMBL/GenBank/DDBJ databases">
        <title>Draft genome sequence of a rare smut relative, Tilletiaria anomala UBC 951.</title>
        <authorList>
            <consortium name="DOE Joint Genome Institute"/>
            <person name="Toome M."/>
            <person name="Kuo A."/>
            <person name="Henrissat B."/>
            <person name="Lipzen A."/>
            <person name="Tritt A."/>
            <person name="Yoshinaga Y."/>
            <person name="Zane M."/>
            <person name="Barry K."/>
            <person name="Grigoriev I.V."/>
            <person name="Spatafora J.W."/>
            <person name="Aimea M.C."/>
        </authorList>
    </citation>
    <scope>NUCLEOTIDE SEQUENCE [LARGE SCALE GENOMIC DNA]</scope>
    <source>
        <strain evidence="2 3">UBC 951</strain>
    </source>
</reference>
<accession>A0A066VTP3</accession>
<dbReference type="InParanoid" id="A0A066VTP3"/>
<feature type="transmembrane region" description="Helical" evidence="1">
    <location>
        <begin position="54"/>
        <end position="72"/>
    </location>
</feature>